<name>A0A9Q0L9Z0_ANAIG</name>
<dbReference type="OMA" id="CVGHVNM"/>
<dbReference type="PANTHER" id="PTHR36427:SF3">
    <property type="entry name" value="LARGE RIBOSOMAL SUBUNIT PROTEIN UL1M"/>
    <property type="match status" value="1"/>
</dbReference>
<organism evidence="4 5">
    <name type="scientific">Anaeramoeba ignava</name>
    <name type="common">Anaerobic marine amoeba</name>
    <dbReference type="NCBI Taxonomy" id="1746090"/>
    <lineage>
        <taxon>Eukaryota</taxon>
        <taxon>Metamonada</taxon>
        <taxon>Anaeramoebidae</taxon>
        <taxon>Anaeramoeba</taxon>
    </lineage>
</organism>
<keyword evidence="2 4" id="KW-0689">Ribosomal protein</keyword>
<proteinExistence type="inferred from homology"/>
<comment type="caution">
    <text evidence="4">The sequence shown here is derived from an EMBL/GenBank/DDBJ whole genome shotgun (WGS) entry which is preliminary data.</text>
</comment>
<dbReference type="GO" id="GO:0015934">
    <property type="term" value="C:large ribosomal subunit"/>
    <property type="evidence" value="ECO:0007669"/>
    <property type="project" value="InterPro"/>
</dbReference>
<dbReference type="CDD" id="cd00403">
    <property type="entry name" value="Ribosomal_L1"/>
    <property type="match status" value="1"/>
</dbReference>
<dbReference type="PANTHER" id="PTHR36427">
    <property type="entry name" value="54S RIBOSOMAL PROTEIN L1, MITOCHONDRIAL"/>
    <property type="match status" value="1"/>
</dbReference>
<evidence type="ECO:0000313" key="4">
    <source>
        <dbReference type="EMBL" id="KAJ5067748.1"/>
    </source>
</evidence>
<dbReference type="InterPro" id="IPR023674">
    <property type="entry name" value="Ribosomal_uL1-like"/>
</dbReference>
<dbReference type="GO" id="GO:0003723">
    <property type="term" value="F:RNA binding"/>
    <property type="evidence" value="ECO:0007669"/>
    <property type="project" value="InterPro"/>
</dbReference>
<evidence type="ECO:0000256" key="1">
    <source>
        <dbReference type="ARBA" id="ARBA00010531"/>
    </source>
</evidence>
<reference evidence="4" key="1">
    <citation type="submission" date="2022-10" db="EMBL/GenBank/DDBJ databases">
        <title>Novel sulphate-reducing endosymbionts in the free-living metamonad Anaeramoeba.</title>
        <authorList>
            <person name="Jerlstrom-Hultqvist J."/>
            <person name="Cepicka I."/>
            <person name="Gallot-Lavallee L."/>
            <person name="Salas-Leiva D."/>
            <person name="Curtis B.A."/>
            <person name="Zahonova K."/>
            <person name="Pipaliya S."/>
            <person name="Dacks J."/>
            <person name="Roger A.J."/>
        </authorList>
    </citation>
    <scope>NUCLEOTIDE SEQUENCE</scope>
    <source>
        <strain evidence="4">BMAN</strain>
    </source>
</reference>
<evidence type="ECO:0000256" key="2">
    <source>
        <dbReference type="ARBA" id="ARBA00022980"/>
    </source>
</evidence>
<protein>
    <submittedName>
        <fullName evidence="4">60S ribosomal protein L10A</fullName>
    </submittedName>
</protein>
<dbReference type="EMBL" id="JAPDFW010000125">
    <property type="protein sequence ID" value="KAJ5067748.1"/>
    <property type="molecule type" value="Genomic_DNA"/>
</dbReference>
<evidence type="ECO:0000256" key="3">
    <source>
        <dbReference type="ARBA" id="ARBA00023274"/>
    </source>
</evidence>
<keyword evidence="3" id="KW-0687">Ribonucleoprotein</keyword>
<keyword evidence="5" id="KW-1185">Reference proteome</keyword>
<dbReference type="PIRSF" id="PIRSF002155">
    <property type="entry name" value="Ribosomal_L1"/>
    <property type="match status" value="1"/>
</dbReference>
<dbReference type="Pfam" id="PF00687">
    <property type="entry name" value="Ribosomal_L1"/>
    <property type="match status" value="1"/>
</dbReference>
<comment type="similarity">
    <text evidence="1">Belongs to the universal ribosomal protein uL1 family.</text>
</comment>
<dbReference type="AlphaFoldDB" id="A0A9Q0L9Z0"/>
<dbReference type="Gene3D" id="3.30.190.20">
    <property type="match status" value="1"/>
</dbReference>
<dbReference type="GO" id="GO:0006412">
    <property type="term" value="P:translation"/>
    <property type="evidence" value="ECO:0007669"/>
    <property type="project" value="InterPro"/>
</dbReference>
<dbReference type="OrthoDB" id="2449818at2759"/>
<dbReference type="FunFam" id="3.40.50.790:FF:000005">
    <property type="entry name" value="50S ribosomal protein L1"/>
    <property type="match status" value="1"/>
</dbReference>
<sequence length="216" mass="24788">MSKLNPDKLTKSISSMLQSAKAKKRNFVETVELQFTLKFYDPKKDKRFAGTTKVPHPIRPSIRVCIIGDAAHIDVAKEMKLDYIDFEGVKGFMKKDKEIKKWSKKYDAFFASDTLLKRVTRIIGPVLNKQGKFPILIKHTDSIEEKIKELNSTVSFQLKKSINIHTAIGNIKTTPDHLKANMTTAINFFVSLLKKNWQNVKSIHIKTTMSPSFRIY</sequence>
<gene>
    <name evidence="4" type="ORF">M0811_02938</name>
</gene>
<accession>A0A9Q0L9Z0</accession>
<dbReference type="Gene3D" id="3.40.50.790">
    <property type="match status" value="1"/>
</dbReference>
<dbReference type="InterPro" id="IPR016095">
    <property type="entry name" value="Ribosomal_uL1_3-a/b-sand"/>
</dbReference>
<evidence type="ECO:0000313" key="5">
    <source>
        <dbReference type="Proteomes" id="UP001149090"/>
    </source>
</evidence>
<dbReference type="InterPro" id="IPR028364">
    <property type="entry name" value="Ribosomal_uL1/biogenesis"/>
</dbReference>
<dbReference type="GO" id="GO:0003735">
    <property type="term" value="F:structural constituent of ribosome"/>
    <property type="evidence" value="ECO:0007669"/>
    <property type="project" value="InterPro"/>
</dbReference>
<dbReference type="InterPro" id="IPR002143">
    <property type="entry name" value="Ribosomal_uL1"/>
</dbReference>
<dbReference type="Proteomes" id="UP001149090">
    <property type="component" value="Unassembled WGS sequence"/>
</dbReference>
<dbReference type="SUPFAM" id="SSF56808">
    <property type="entry name" value="Ribosomal protein L1"/>
    <property type="match status" value="1"/>
</dbReference>